<feature type="transmembrane region" description="Helical" evidence="5">
    <location>
        <begin position="352"/>
        <end position="373"/>
    </location>
</feature>
<comment type="subcellular location">
    <subcellularLocation>
        <location evidence="1">Membrane</location>
        <topology evidence="1">Multi-pass membrane protein</topology>
    </subcellularLocation>
</comment>
<dbReference type="PANTHER" id="PTHR37422">
    <property type="entry name" value="TEICHURONIC ACID BIOSYNTHESIS PROTEIN TUAE"/>
    <property type="match status" value="1"/>
</dbReference>
<reference evidence="7 8" key="1">
    <citation type="journal article" date="2016" name="Nat. Commun.">
        <title>Thousands of microbial genomes shed light on interconnected biogeochemical processes in an aquifer system.</title>
        <authorList>
            <person name="Anantharaman K."/>
            <person name="Brown C.T."/>
            <person name="Hug L.A."/>
            <person name="Sharon I."/>
            <person name="Castelle C.J."/>
            <person name="Probst A.J."/>
            <person name="Thomas B.C."/>
            <person name="Singh A."/>
            <person name="Wilkins M.J."/>
            <person name="Karaoz U."/>
            <person name="Brodie E.L."/>
            <person name="Williams K.H."/>
            <person name="Hubbard S.S."/>
            <person name="Banfield J.F."/>
        </authorList>
    </citation>
    <scope>NUCLEOTIDE SEQUENCE [LARGE SCALE GENOMIC DNA]</scope>
</reference>
<feature type="transmembrane region" description="Helical" evidence="5">
    <location>
        <begin position="9"/>
        <end position="29"/>
    </location>
</feature>
<evidence type="ECO:0000256" key="1">
    <source>
        <dbReference type="ARBA" id="ARBA00004141"/>
    </source>
</evidence>
<dbReference type="InterPro" id="IPR007016">
    <property type="entry name" value="O-antigen_ligase-rel_domated"/>
</dbReference>
<evidence type="ECO:0000256" key="4">
    <source>
        <dbReference type="ARBA" id="ARBA00023136"/>
    </source>
</evidence>
<evidence type="ECO:0000256" key="5">
    <source>
        <dbReference type="SAM" id="Phobius"/>
    </source>
</evidence>
<protein>
    <recommendedName>
        <fullName evidence="6">O-antigen ligase-related domain-containing protein</fullName>
    </recommendedName>
</protein>
<evidence type="ECO:0000256" key="3">
    <source>
        <dbReference type="ARBA" id="ARBA00022989"/>
    </source>
</evidence>
<feature type="transmembrane region" description="Helical" evidence="5">
    <location>
        <begin position="238"/>
        <end position="255"/>
    </location>
</feature>
<organism evidence="7 8">
    <name type="scientific">Candidatus Jorgensenbacteria bacterium RIFCSPLOWO2_12_FULL_42_11</name>
    <dbReference type="NCBI Taxonomy" id="1798473"/>
    <lineage>
        <taxon>Bacteria</taxon>
        <taxon>Candidatus Joergenseniibacteriota</taxon>
    </lineage>
</organism>
<proteinExistence type="predicted"/>
<dbReference type="GO" id="GO:0016020">
    <property type="term" value="C:membrane"/>
    <property type="evidence" value="ECO:0007669"/>
    <property type="project" value="UniProtKB-SubCell"/>
</dbReference>
<feature type="transmembrane region" description="Helical" evidence="5">
    <location>
        <begin position="66"/>
        <end position="86"/>
    </location>
</feature>
<keyword evidence="2 5" id="KW-0812">Transmembrane</keyword>
<evidence type="ECO:0000313" key="7">
    <source>
        <dbReference type="EMBL" id="OGG43192.1"/>
    </source>
</evidence>
<feature type="transmembrane region" description="Helical" evidence="5">
    <location>
        <begin position="187"/>
        <end position="205"/>
    </location>
</feature>
<comment type="caution">
    <text evidence="7">The sequence shown here is derived from an EMBL/GenBank/DDBJ whole genome shotgun (WGS) entry which is preliminary data.</text>
</comment>
<feature type="transmembrane region" description="Helical" evidence="5">
    <location>
        <begin position="92"/>
        <end position="110"/>
    </location>
</feature>
<feature type="transmembrane region" description="Helical" evidence="5">
    <location>
        <begin position="393"/>
        <end position="412"/>
    </location>
</feature>
<name>A0A1F6C2D5_9BACT</name>
<accession>A0A1F6C2D5</accession>
<feature type="domain" description="O-antigen ligase-related" evidence="6">
    <location>
        <begin position="222"/>
        <end position="369"/>
    </location>
</feature>
<feature type="transmembrane region" description="Helical" evidence="5">
    <location>
        <begin position="264"/>
        <end position="287"/>
    </location>
</feature>
<dbReference type="Pfam" id="PF04932">
    <property type="entry name" value="Wzy_C"/>
    <property type="match status" value="1"/>
</dbReference>
<dbReference type="STRING" id="1798473.A3G50_02070"/>
<gene>
    <name evidence="7" type="ORF">A3G50_02070</name>
</gene>
<dbReference type="AlphaFoldDB" id="A0A1F6C2D5"/>
<keyword evidence="4 5" id="KW-0472">Membrane</keyword>
<dbReference type="Proteomes" id="UP000176633">
    <property type="component" value="Unassembled WGS sequence"/>
</dbReference>
<sequence>MSNKPVKLFFWLFLISLPFGFRTLLFQFTPDFNEYGAVFLYASDILMVLFLACAIKNPFSPKRPKLALWVFCGGFLFLAGLSIFFASYKLLAFYNFLRLILLVLTALAIAEILKKNWVRLENILAVLVGSAVFQSLVVFSQFLNQKSLGLWFLGESVLSPEALGTAKIVVAGGKILRAYGTFPHPNILAAFLLLGLFGSYYFLFASNRSGKKNFLSDLAVILAVFLISLGLILAFSRAAWFLGIFSTLFFIFFLFRQKDFRQRIYYFSATLFFIFLILISGFGWLIFPRAQIYLNEPAVSQRISYNELGWYLAKSHPLGVGLGNQVVFSIKNGIYQLFGLNQFWQWQPIHNIYLLIGSEIGVLGLSVFLVFLVKILISNFKFLIFKQTEDYKYLRFGITTLMFAALLGFGLFDHFLWTLQPGRLMFWLVLGIIWGTRPRS</sequence>
<feature type="transmembrane region" description="Helical" evidence="5">
    <location>
        <begin position="35"/>
        <end position="54"/>
    </location>
</feature>
<evidence type="ECO:0000259" key="6">
    <source>
        <dbReference type="Pfam" id="PF04932"/>
    </source>
</evidence>
<evidence type="ECO:0000256" key="2">
    <source>
        <dbReference type="ARBA" id="ARBA00022692"/>
    </source>
</evidence>
<feature type="transmembrane region" description="Helical" evidence="5">
    <location>
        <begin position="122"/>
        <end position="143"/>
    </location>
</feature>
<feature type="transmembrane region" description="Helical" evidence="5">
    <location>
        <begin position="214"/>
        <end position="232"/>
    </location>
</feature>
<feature type="transmembrane region" description="Helical" evidence="5">
    <location>
        <begin position="418"/>
        <end position="436"/>
    </location>
</feature>
<evidence type="ECO:0000313" key="8">
    <source>
        <dbReference type="Proteomes" id="UP000176633"/>
    </source>
</evidence>
<keyword evidence="3 5" id="KW-1133">Transmembrane helix</keyword>
<dbReference type="InterPro" id="IPR051533">
    <property type="entry name" value="WaaL-like"/>
</dbReference>
<dbReference type="PANTHER" id="PTHR37422:SF17">
    <property type="entry name" value="O-ANTIGEN LIGASE"/>
    <property type="match status" value="1"/>
</dbReference>
<dbReference type="EMBL" id="MFKM01000020">
    <property type="protein sequence ID" value="OGG43192.1"/>
    <property type="molecule type" value="Genomic_DNA"/>
</dbReference>